<dbReference type="GO" id="GO:0022857">
    <property type="term" value="F:transmembrane transporter activity"/>
    <property type="evidence" value="ECO:0007669"/>
    <property type="project" value="InterPro"/>
</dbReference>
<feature type="domain" description="SSD" evidence="7">
    <location>
        <begin position="263"/>
        <end position="390"/>
    </location>
</feature>
<dbReference type="PRINTS" id="PR00702">
    <property type="entry name" value="ACRIFLAVINRP"/>
</dbReference>
<proteinExistence type="predicted"/>
<dbReference type="RefSeq" id="WP_260800074.1">
    <property type="nucleotide sequence ID" value="NZ_JAOCQJ010000004.1"/>
</dbReference>
<reference evidence="8" key="1">
    <citation type="journal article" date="2023" name="Front. Microbiol.">
        <title>Ralstonia chuxiongensis sp. nov., Ralstonia mojiangensis sp. nov., and Ralstonia soli sp. nov., isolated from tobacco fields, are three novel species in the family Burkholderiaceae.</title>
        <authorList>
            <person name="Lu C.H."/>
            <person name="Zhang Y.Y."/>
            <person name="Jiang N."/>
            <person name="Chen W."/>
            <person name="Shao X."/>
            <person name="Zhao Z.M."/>
            <person name="Lu W.L."/>
            <person name="Hu X."/>
            <person name="Xi Y.X."/>
            <person name="Zou S.Y."/>
            <person name="Wei Q.J."/>
            <person name="Lin Z.L."/>
            <person name="Gong L."/>
            <person name="Gai X.T."/>
            <person name="Zhang L.Q."/>
            <person name="Li J.Y."/>
            <person name="Jin Y."/>
            <person name="Xia Z.Y."/>
        </authorList>
    </citation>
    <scope>NUCLEOTIDE SEQUENCE</scope>
    <source>
        <strain evidence="8">22TCCZM01-4</strain>
    </source>
</reference>
<dbReference type="InterPro" id="IPR004869">
    <property type="entry name" value="MMPL_dom"/>
</dbReference>
<dbReference type="Gene3D" id="1.20.1640.10">
    <property type="entry name" value="Multidrug efflux transporter AcrB transmembrane domain"/>
    <property type="match status" value="2"/>
</dbReference>
<feature type="transmembrane region" description="Helical" evidence="6">
    <location>
        <begin position="239"/>
        <end position="258"/>
    </location>
</feature>
<evidence type="ECO:0000256" key="2">
    <source>
        <dbReference type="ARBA" id="ARBA00022475"/>
    </source>
</evidence>
<comment type="caution">
    <text evidence="8">The sequence shown here is derived from an EMBL/GenBank/DDBJ whole genome shotgun (WGS) entry which is preliminary data.</text>
</comment>
<feature type="transmembrane region" description="Helical" evidence="6">
    <location>
        <begin position="626"/>
        <end position="644"/>
    </location>
</feature>
<dbReference type="PANTHER" id="PTHR33406:SF10">
    <property type="entry name" value="SSD DOMAIN-CONTAINING PROTEIN"/>
    <property type="match status" value="1"/>
</dbReference>
<evidence type="ECO:0000256" key="3">
    <source>
        <dbReference type="ARBA" id="ARBA00022692"/>
    </source>
</evidence>
<name>A0AAE3LBZ0_9RALS</name>
<accession>A0AAE3LBZ0</accession>
<dbReference type="Pfam" id="PF03176">
    <property type="entry name" value="MMPL"/>
    <property type="match status" value="2"/>
</dbReference>
<dbReference type="PANTHER" id="PTHR33406">
    <property type="entry name" value="MEMBRANE PROTEIN MJ1562-RELATED"/>
    <property type="match status" value="1"/>
</dbReference>
<dbReference type="InterPro" id="IPR050545">
    <property type="entry name" value="Mycobact_MmpL"/>
</dbReference>
<feature type="domain" description="SSD" evidence="7">
    <location>
        <begin position="680"/>
        <end position="776"/>
    </location>
</feature>
<dbReference type="SUPFAM" id="SSF82866">
    <property type="entry name" value="Multidrug efflux transporter AcrB transmembrane domain"/>
    <property type="match status" value="2"/>
</dbReference>
<feature type="transmembrane region" description="Helical" evidence="6">
    <location>
        <begin position="423"/>
        <end position="440"/>
    </location>
</feature>
<feature type="transmembrane region" description="Helical" evidence="6">
    <location>
        <begin position="336"/>
        <end position="357"/>
    </location>
</feature>
<dbReference type="Proteomes" id="UP001164374">
    <property type="component" value="Unassembled WGS sequence"/>
</dbReference>
<evidence type="ECO:0000313" key="8">
    <source>
        <dbReference type="EMBL" id="MCT7317343.1"/>
    </source>
</evidence>
<keyword evidence="5 6" id="KW-0472">Membrane</keyword>
<protein>
    <submittedName>
        <fullName evidence="8">MMPL family transporter</fullName>
    </submittedName>
</protein>
<feature type="transmembrane region" description="Helical" evidence="6">
    <location>
        <begin position="265"/>
        <end position="286"/>
    </location>
</feature>
<evidence type="ECO:0000256" key="6">
    <source>
        <dbReference type="SAM" id="Phobius"/>
    </source>
</evidence>
<evidence type="ECO:0000256" key="5">
    <source>
        <dbReference type="ARBA" id="ARBA00023136"/>
    </source>
</evidence>
<keyword evidence="3 6" id="KW-0812">Transmembrane</keyword>
<feature type="transmembrane region" description="Helical" evidence="6">
    <location>
        <begin position="673"/>
        <end position="698"/>
    </location>
</feature>
<dbReference type="InterPro" id="IPR001036">
    <property type="entry name" value="Acrflvin-R"/>
</dbReference>
<keyword evidence="2" id="KW-1003">Cell membrane</keyword>
<dbReference type="GO" id="GO:0005886">
    <property type="term" value="C:plasma membrane"/>
    <property type="evidence" value="ECO:0007669"/>
    <property type="project" value="UniProtKB-SubCell"/>
</dbReference>
<feature type="transmembrane region" description="Helical" evidence="6">
    <location>
        <begin position="649"/>
        <end position="667"/>
    </location>
</feature>
<feature type="transmembrane region" description="Helical" evidence="6">
    <location>
        <begin position="292"/>
        <end position="316"/>
    </location>
</feature>
<evidence type="ECO:0000259" key="7">
    <source>
        <dbReference type="PROSITE" id="PS50156"/>
    </source>
</evidence>
<keyword evidence="4 6" id="KW-1133">Transmembrane helix</keyword>
<feature type="transmembrane region" description="Helical" evidence="6">
    <location>
        <begin position="377"/>
        <end position="398"/>
    </location>
</feature>
<evidence type="ECO:0000256" key="1">
    <source>
        <dbReference type="ARBA" id="ARBA00004651"/>
    </source>
</evidence>
<feature type="transmembrane region" description="Helical" evidence="6">
    <location>
        <begin position="28"/>
        <end position="45"/>
    </location>
</feature>
<gene>
    <name evidence="8" type="ORF">N5I87_15140</name>
</gene>
<comment type="subcellular location">
    <subcellularLocation>
        <location evidence="1">Cell membrane</location>
        <topology evidence="1">Multi-pass membrane protein</topology>
    </subcellularLocation>
</comment>
<dbReference type="AlphaFoldDB" id="A0AAE3LBZ0"/>
<organism evidence="8 9">
    <name type="scientific">Ralstonia mojiangensis</name>
    <dbReference type="NCBI Taxonomy" id="2953895"/>
    <lineage>
        <taxon>Bacteria</taxon>
        <taxon>Pseudomonadati</taxon>
        <taxon>Pseudomonadota</taxon>
        <taxon>Betaproteobacteria</taxon>
        <taxon>Burkholderiales</taxon>
        <taxon>Burkholderiaceae</taxon>
        <taxon>Ralstonia</taxon>
    </lineage>
</organism>
<sequence length="795" mass="87447">MSESSAAVSGIPRVVRYFEGFAFSNRRAILAVLALFTCVMAWFAMQLKMDAGFDKQMPVGHEYIQTFQTYRGDVLGANRLNIVVKARHGSIWNAAALKRLYDVTQAVVFLPNIERLGVQSLWTPNSFVNEITEEGFRADPLIDSTITPDQLDAQTIANIRRATSQGGFVGTLVSRDESSAMITAELIEYDAQGAKLNYVDYNHLLEQRIRSKFEDADFEIQIIGFAKQIGDIADGAQSVLKFCAIALLLTAAAVYWYCRSVRFTLLPVVCSLTSLVWQFGTLRLLGFGLDPLAVLVPFLVFAIGVSHGVQQINYIVRRISHGHSTYDACRDSFTGLLIPGTLALITAFVSFITLLLIPIPMVRELAIAASLGVAYKIITNLVMLPVAASFFHVGKAYADRALVQREKRSGWLRTLAKVAEPRNALVVLALTSAVFGTAVWQSRDRVVGTLQPGAPELRADARFNRDAVAISKNFDTGLDWLTVIFEAPPESCGNVNIGLYQDRFTWAMQPVPGILSVASYSGQLRLYNEGYNEGNPKMAVVPIDPANYAALSTEIARVRGTMRKDCSMTAVNLFLTDHKATTIQGVISAVKAFRSQNPVSGINIRLAAGNAGVLAAIDDEVERSELPMMLYVYAAIVILVFFVYRDLRAVIACCLPLTVGTFIGYWFMKELQIGLTVATLPVMVLAVGIGVDYAFYIYNRLLLHTADGQPIVKAIEHAILEVGTATIFTAITLAIGVATWSFSQLKFQADMGKLLAFMFMVNMVMAMTALPAIVVWLEKLFPRRRPVRATGLQHH</sequence>
<dbReference type="PROSITE" id="PS50156">
    <property type="entry name" value="SSD"/>
    <property type="match status" value="2"/>
</dbReference>
<dbReference type="InterPro" id="IPR000731">
    <property type="entry name" value="SSD"/>
</dbReference>
<feature type="transmembrane region" description="Helical" evidence="6">
    <location>
        <begin position="754"/>
        <end position="777"/>
    </location>
</feature>
<evidence type="ECO:0000313" key="9">
    <source>
        <dbReference type="Proteomes" id="UP001164374"/>
    </source>
</evidence>
<reference evidence="8" key="2">
    <citation type="submission" date="2023-02" db="EMBL/GenBank/DDBJ databases">
        <authorList>
            <person name="Lu C.-H."/>
        </authorList>
    </citation>
    <scope>NUCLEOTIDE SEQUENCE</scope>
    <source>
        <strain evidence="8">22TCCZM01-4</strain>
    </source>
</reference>
<feature type="transmembrane region" description="Helical" evidence="6">
    <location>
        <begin position="719"/>
        <end position="742"/>
    </location>
</feature>
<dbReference type="EMBL" id="JAOCQJ010000004">
    <property type="protein sequence ID" value="MCT7317343.1"/>
    <property type="molecule type" value="Genomic_DNA"/>
</dbReference>
<evidence type="ECO:0000256" key="4">
    <source>
        <dbReference type="ARBA" id="ARBA00022989"/>
    </source>
</evidence>